<dbReference type="Pfam" id="PF14897">
    <property type="entry name" value="EpsG"/>
    <property type="match status" value="1"/>
</dbReference>
<evidence type="ECO:0000256" key="1">
    <source>
        <dbReference type="SAM" id="Phobius"/>
    </source>
</evidence>
<name>A0A9D9HMN0_9SPIR</name>
<feature type="transmembrane region" description="Helical" evidence="1">
    <location>
        <begin position="192"/>
        <end position="213"/>
    </location>
</feature>
<comment type="caution">
    <text evidence="2">The sequence shown here is derived from an EMBL/GenBank/DDBJ whole genome shotgun (WGS) entry which is preliminary data.</text>
</comment>
<evidence type="ECO:0000313" key="3">
    <source>
        <dbReference type="Proteomes" id="UP000823638"/>
    </source>
</evidence>
<reference evidence="2" key="1">
    <citation type="submission" date="2020-10" db="EMBL/GenBank/DDBJ databases">
        <authorList>
            <person name="Gilroy R."/>
        </authorList>
    </citation>
    <scope>NUCLEOTIDE SEQUENCE</scope>
    <source>
        <strain evidence="2">10532</strain>
    </source>
</reference>
<feature type="transmembrane region" description="Helical" evidence="1">
    <location>
        <begin position="330"/>
        <end position="351"/>
    </location>
</feature>
<gene>
    <name evidence="2" type="ORF">IAA81_00295</name>
</gene>
<accession>A0A9D9HMN0</accession>
<dbReference type="Proteomes" id="UP000823638">
    <property type="component" value="Unassembled WGS sequence"/>
</dbReference>
<dbReference type="AlphaFoldDB" id="A0A9D9HMN0"/>
<feature type="transmembrane region" description="Helical" evidence="1">
    <location>
        <begin position="245"/>
        <end position="266"/>
    </location>
</feature>
<feature type="transmembrane region" description="Helical" evidence="1">
    <location>
        <begin position="155"/>
        <end position="180"/>
    </location>
</feature>
<feature type="transmembrane region" description="Helical" evidence="1">
    <location>
        <begin position="301"/>
        <end position="318"/>
    </location>
</feature>
<keyword evidence="1" id="KW-1133">Transmembrane helix</keyword>
<feature type="transmembrane region" description="Helical" evidence="1">
    <location>
        <begin position="278"/>
        <end position="295"/>
    </location>
</feature>
<keyword evidence="1" id="KW-0472">Membrane</keyword>
<feature type="transmembrane region" description="Helical" evidence="1">
    <location>
        <begin position="25"/>
        <end position="43"/>
    </location>
</feature>
<feature type="transmembrane region" description="Helical" evidence="1">
    <location>
        <begin position="86"/>
        <end position="104"/>
    </location>
</feature>
<feature type="transmembrane region" description="Helical" evidence="1">
    <location>
        <begin position="111"/>
        <end position="128"/>
    </location>
</feature>
<sequence>MEVAGLNQYSALGEYRYLSKGNLTLNKLIFIFIACVLTFLSAFRFETGRDWSAYIRMFNNAEQLFETGSVERGYIAINLFFRKIGLSYWTMQACILLFCSYCLYGEFYKKSSYPLYTLAIYFCLYFFSNDLAQTRQYLAMSVLILCWRFVEKKKFVFWVIAIIFAMQFHITAITAFPLYFTNRIKIKPWFSIFMLLGCFFINVFALDLIWKIIEFTVTIKILPDRVASILQYYINSDIYNKQAEYSSGLGLLVNYVFYFIVLFLYYVKYKNKKIDESCVFNFLIGILFSSMGRNFSQFSRIGNYYMLCGGGILTYNIIPESFIFFKKFDVARFGISVLWILFLIYNFYVVWLDEIEYIYRTFLLK</sequence>
<organism evidence="2 3">
    <name type="scientific">Candidatus Gallitreponema excrementavium</name>
    <dbReference type="NCBI Taxonomy" id="2840840"/>
    <lineage>
        <taxon>Bacteria</taxon>
        <taxon>Pseudomonadati</taxon>
        <taxon>Spirochaetota</taxon>
        <taxon>Spirochaetia</taxon>
        <taxon>Spirochaetales</taxon>
        <taxon>Candidatus Gallitreponema</taxon>
    </lineage>
</organism>
<reference evidence="2" key="2">
    <citation type="journal article" date="2021" name="PeerJ">
        <title>Extensive microbial diversity within the chicken gut microbiome revealed by metagenomics and culture.</title>
        <authorList>
            <person name="Gilroy R."/>
            <person name="Ravi A."/>
            <person name="Getino M."/>
            <person name="Pursley I."/>
            <person name="Horton D.L."/>
            <person name="Alikhan N.F."/>
            <person name="Baker D."/>
            <person name="Gharbi K."/>
            <person name="Hall N."/>
            <person name="Watson M."/>
            <person name="Adriaenssens E.M."/>
            <person name="Foster-Nyarko E."/>
            <person name="Jarju S."/>
            <person name="Secka A."/>
            <person name="Antonio M."/>
            <person name="Oren A."/>
            <person name="Chaudhuri R.R."/>
            <person name="La Ragione R."/>
            <person name="Hildebrand F."/>
            <person name="Pallen M.J."/>
        </authorList>
    </citation>
    <scope>NUCLEOTIDE SEQUENCE</scope>
    <source>
        <strain evidence="2">10532</strain>
    </source>
</reference>
<dbReference type="InterPro" id="IPR049458">
    <property type="entry name" value="EpsG-like"/>
</dbReference>
<proteinExistence type="predicted"/>
<evidence type="ECO:0000313" key="2">
    <source>
        <dbReference type="EMBL" id="MBO8456652.1"/>
    </source>
</evidence>
<dbReference type="EMBL" id="JADIMM010000006">
    <property type="protein sequence ID" value="MBO8456652.1"/>
    <property type="molecule type" value="Genomic_DNA"/>
</dbReference>
<protein>
    <submittedName>
        <fullName evidence="2">EpsG family protein</fullName>
    </submittedName>
</protein>
<keyword evidence="1" id="KW-0812">Transmembrane</keyword>